<keyword evidence="10" id="KW-1185">Reference proteome</keyword>
<evidence type="ECO:0000313" key="9">
    <source>
        <dbReference type="EMBL" id="SNV48498.1"/>
    </source>
</evidence>
<dbReference type="EMBL" id="LT906465">
    <property type="protein sequence ID" value="SNV48498.1"/>
    <property type="molecule type" value="Genomic_DNA"/>
</dbReference>
<sequence length="59" mass="6486">MATIKVKQVRSAIGRTKTQKKTLEALGLKKLHQVVEHEATPAVLGMVAAVRHLVEVQEN</sequence>
<keyword evidence="4 5" id="KW-0687">Ribonucleoprotein</keyword>
<dbReference type="InterPro" id="IPR016082">
    <property type="entry name" value="Ribosomal_uL30_ferredoxin-like"/>
</dbReference>
<dbReference type="NCBIfam" id="TIGR01308">
    <property type="entry name" value="rpmD_bact"/>
    <property type="match status" value="1"/>
</dbReference>
<dbReference type="PANTHER" id="PTHR15892:SF2">
    <property type="entry name" value="LARGE RIBOSOMAL SUBUNIT PROTEIN UL30M"/>
    <property type="match status" value="1"/>
</dbReference>
<dbReference type="FunFam" id="3.30.1390.20:FF:000001">
    <property type="entry name" value="50S ribosomal protein L30"/>
    <property type="match status" value="1"/>
</dbReference>
<dbReference type="Proteomes" id="UP000282297">
    <property type="component" value="Chromosome"/>
</dbReference>
<evidence type="ECO:0000256" key="4">
    <source>
        <dbReference type="ARBA" id="ARBA00023274"/>
    </source>
</evidence>
<evidence type="ECO:0000256" key="2">
    <source>
        <dbReference type="ARBA" id="ARBA00011838"/>
    </source>
</evidence>
<dbReference type="GO" id="GO:0003735">
    <property type="term" value="F:structural constituent of ribosome"/>
    <property type="evidence" value="ECO:0007669"/>
    <property type="project" value="InterPro"/>
</dbReference>
<reference evidence="8" key="3">
    <citation type="submission" date="2018-11" db="EMBL/GenBank/DDBJ databases">
        <title>Proposal to divide the Flavobacteriaceae and reorganize its genera based on Amino Acid Identity values calculated from whole genome sequences.</title>
        <authorList>
            <person name="Nicholson A.C."/>
            <person name="Gulvik C.A."/>
            <person name="Whitney A.M."/>
            <person name="Humrighouse B.W."/>
            <person name="Bell M."/>
            <person name="Holmes B."/>
            <person name="Steigerwalt A."/>
            <person name="Villarma A."/>
            <person name="Sheth M."/>
            <person name="Batra D."/>
            <person name="Pryor J."/>
            <person name="Bernardet J.-F."/>
            <person name="Hugo C."/>
            <person name="Kampfer P."/>
            <person name="Newman J."/>
            <person name="Mcquiston J.R."/>
        </authorList>
    </citation>
    <scope>NUCLEOTIDE SEQUENCE</scope>
    <source>
        <strain evidence="8">H4753</strain>
    </source>
</reference>
<evidence type="ECO:0000256" key="6">
    <source>
        <dbReference type="RuleBase" id="RU003734"/>
    </source>
</evidence>
<dbReference type="PANTHER" id="PTHR15892">
    <property type="entry name" value="MITOCHONDRIAL RIBOSOMAL PROTEIN L30"/>
    <property type="match status" value="1"/>
</dbReference>
<name>A0A239XRH2_9FLAO</name>
<dbReference type="PROSITE" id="PS00634">
    <property type="entry name" value="RIBOSOMAL_L30"/>
    <property type="match status" value="1"/>
</dbReference>
<comment type="similarity">
    <text evidence="1 5 6">Belongs to the universal ribosomal protein uL30 family.</text>
</comment>
<dbReference type="Proteomes" id="UP000215196">
    <property type="component" value="Chromosome 1"/>
</dbReference>
<dbReference type="KEGG" id="ctak:4412677_01921"/>
<comment type="subunit">
    <text evidence="2 5">Part of the 50S ribosomal subunit.</text>
</comment>
<gene>
    <name evidence="5 9" type="primary">rpmD</name>
    <name evidence="8" type="ORF">EIH08_10830</name>
    <name evidence="9" type="ORF">SAMEA4412677_01921</name>
</gene>
<dbReference type="CDD" id="cd01658">
    <property type="entry name" value="Ribosomal_L30"/>
    <property type="match status" value="1"/>
</dbReference>
<keyword evidence="3 5" id="KW-0689">Ribosomal protein</keyword>
<organism evidence="9 10">
    <name type="scientific">Chryseobacterium taklimakanense</name>
    <dbReference type="NCBI Taxonomy" id="536441"/>
    <lineage>
        <taxon>Bacteria</taxon>
        <taxon>Pseudomonadati</taxon>
        <taxon>Bacteroidota</taxon>
        <taxon>Flavobacteriia</taxon>
        <taxon>Flavobacteriales</taxon>
        <taxon>Weeksellaceae</taxon>
        <taxon>Chryseobacterium group</taxon>
        <taxon>Chryseobacterium</taxon>
    </lineage>
</organism>
<dbReference type="RefSeq" id="WP_095072752.1">
    <property type="nucleotide sequence ID" value="NZ_CALTUO010000008.1"/>
</dbReference>
<dbReference type="GO" id="GO:0022625">
    <property type="term" value="C:cytosolic large ribosomal subunit"/>
    <property type="evidence" value="ECO:0007669"/>
    <property type="project" value="TreeGrafter"/>
</dbReference>
<dbReference type="EMBL" id="CP034171">
    <property type="protein sequence ID" value="AZI21125.1"/>
    <property type="molecule type" value="Genomic_DNA"/>
</dbReference>
<feature type="domain" description="Large ribosomal subunit protein uL30-like ferredoxin-like fold" evidence="7">
    <location>
        <begin position="4"/>
        <end position="54"/>
    </location>
</feature>
<evidence type="ECO:0000313" key="10">
    <source>
        <dbReference type="Proteomes" id="UP000215196"/>
    </source>
</evidence>
<dbReference type="InterPro" id="IPR036919">
    <property type="entry name" value="Ribo_uL30_ferredoxin-like_sf"/>
</dbReference>
<reference evidence="11" key="2">
    <citation type="submission" date="2018-11" db="EMBL/GenBank/DDBJ databases">
        <title>Proposal to divide the Flavobacteriaceae and reorganize its genera based on Amino Acid Identity values calculated from whole genome sequences.</title>
        <authorList>
            <person name="Nicholson A.C."/>
            <person name="Gulvik C.A."/>
            <person name="Whitney A.M."/>
            <person name="Humrighouse B.W."/>
            <person name="Bell M."/>
            <person name="Holmes B."/>
            <person name="Steigerwalt A.B."/>
            <person name="Villarma A."/>
            <person name="Sheth M."/>
            <person name="Batra D."/>
            <person name="Pryor J."/>
            <person name="Bernardet J.-F."/>
            <person name="Hugo C."/>
            <person name="Kampfer P."/>
            <person name="Newman J.D."/>
            <person name="McQuiston J.R."/>
        </authorList>
    </citation>
    <scope>NUCLEOTIDE SEQUENCE [LARGE SCALE GENOMIC DNA]</scope>
    <source>
        <strain evidence="11">H4753</strain>
    </source>
</reference>
<dbReference type="InterPro" id="IPR005996">
    <property type="entry name" value="Ribosomal_uL30_bac-type"/>
</dbReference>
<evidence type="ECO:0000256" key="3">
    <source>
        <dbReference type="ARBA" id="ARBA00022980"/>
    </source>
</evidence>
<reference evidence="9 10" key="1">
    <citation type="submission" date="2017-06" db="EMBL/GenBank/DDBJ databases">
        <authorList>
            <consortium name="Pathogen Informatics"/>
        </authorList>
    </citation>
    <scope>NUCLEOTIDE SEQUENCE [LARGE SCALE GENOMIC DNA]</scope>
    <source>
        <strain evidence="9 10">NCTC13490</strain>
    </source>
</reference>
<evidence type="ECO:0000256" key="5">
    <source>
        <dbReference type="HAMAP-Rule" id="MF_01371"/>
    </source>
</evidence>
<dbReference type="InterPro" id="IPR018038">
    <property type="entry name" value="Ribosomal_uL30_CS"/>
</dbReference>
<dbReference type="PIRSF" id="PIRSF002211">
    <property type="entry name" value="Ribosomal_L30_bac-type"/>
    <property type="match status" value="1"/>
</dbReference>
<proteinExistence type="inferred from homology"/>
<protein>
    <recommendedName>
        <fullName evidence="5">Large ribosomal subunit protein uL30</fullName>
    </recommendedName>
</protein>
<dbReference type="GO" id="GO:0006412">
    <property type="term" value="P:translation"/>
    <property type="evidence" value="ECO:0007669"/>
    <property type="project" value="UniProtKB-UniRule"/>
</dbReference>
<evidence type="ECO:0000259" key="7">
    <source>
        <dbReference type="Pfam" id="PF00327"/>
    </source>
</evidence>
<evidence type="ECO:0000256" key="1">
    <source>
        <dbReference type="ARBA" id="ARBA00007594"/>
    </source>
</evidence>
<dbReference type="Pfam" id="PF00327">
    <property type="entry name" value="Ribosomal_L30"/>
    <property type="match status" value="1"/>
</dbReference>
<dbReference type="Gene3D" id="3.30.1390.20">
    <property type="entry name" value="Ribosomal protein L30, ferredoxin-like fold domain"/>
    <property type="match status" value="1"/>
</dbReference>
<dbReference type="HAMAP" id="MF_01371_B">
    <property type="entry name" value="Ribosomal_uL30_B"/>
    <property type="match status" value="1"/>
</dbReference>
<dbReference type="SUPFAM" id="SSF55129">
    <property type="entry name" value="Ribosomal protein L30p/L7e"/>
    <property type="match status" value="1"/>
</dbReference>
<dbReference type="AlphaFoldDB" id="A0A239XRH2"/>
<evidence type="ECO:0000313" key="8">
    <source>
        <dbReference type="EMBL" id="AZI21125.1"/>
    </source>
</evidence>
<evidence type="ECO:0000313" key="11">
    <source>
        <dbReference type="Proteomes" id="UP000282297"/>
    </source>
</evidence>
<accession>A0A239XRH2</accession>
<dbReference type="OrthoDB" id="9812790at2"/>